<dbReference type="RefSeq" id="WP_142455794.1">
    <property type="nucleotide sequence ID" value="NZ_FXTP01000016.1"/>
</dbReference>
<dbReference type="OrthoDB" id="1524567at2"/>
<sequence>MQITVKDGVQISNEAAEELRKHADMIECQCPNKLLDILEQVREFTDYTEGCIEKYPEDRETHRWLKSSAMNLDQLLSTTLIQLARFEGFINEDNEIVDRDKNGDS</sequence>
<protein>
    <submittedName>
        <fullName evidence="1">Uncharacterized protein</fullName>
    </submittedName>
</protein>
<proteinExistence type="predicted"/>
<keyword evidence="2" id="KW-1185">Reference proteome</keyword>
<evidence type="ECO:0000313" key="1">
    <source>
        <dbReference type="EMBL" id="SMO93314.1"/>
    </source>
</evidence>
<dbReference type="Proteomes" id="UP000317557">
    <property type="component" value="Unassembled WGS sequence"/>
</dbReference>
<gene>
    <name evidence="1" type="ORF">SAMN06265219_11681</name>
</gene>
<name>A0A521FB85_9BACT</name>
<accession>A0A521FB85</accession>
<dbReference type="AlphaFoldDB" id="A0A521FB85"/>
<reference evidence="1 2" key="1">
    <citation type="submission" date="2017-05" db="EMBL/GenBank/DDBJ databases">
        <authorList>
            <person name="Varghese N."/>
            <person name="Submissions S."/>
        </authorList>
    </citation>
    <scope>NUCLEOTIDE SEQUENCE [LARGE SCALE GENOMIC DNA]</scope>
    <source>
        <strain evidence="1 2">DSM 21985</strain>
    </source>
</reference>
<organism evidence="1 2">
    <name type="scientific">Gracilimonas mengyeensis</name>
    <dbReference type="NCBI Taxonomy" id="1302730"/>
    <lineage>
        <taxon>Bacteria</taxon>
        <taxon>Pseudomonadati</taxon>
        <taxon>Balneolota</taxon>
        <taxon>Balneolia</taxon>
        <taxon>Balneolales</taxon>
        <taxon>Balneolaceae</taxon>
        <taxon>Gracilimonas</taxon>
    </lineage>
</organism>
<dbReference type="EMBL" id="FXTP01000016">
    <property type="protein sequence ID" value="SMO93314.1"/>
    <property type="molecule type" value="Genomic_DNA"/>
</dbReference>
<evidence type="ECO:0000313" key="2">
    <source>
        <dbReference type="Proteomes" id="UP000317557"/>
    </source>
</evidence>